<organism evidence="2 3">
    <name type="scientific">Cloeon dipterum</name>
    <dbReference type="NCBI Taxonomy" id="197152"/>
    <lineage>
        <taxon>Eukaryota</taxon>
        <taxon>Metazoa</taxon>
        <taxon>Ecdysozoa</taxon>
        <taxon>Arthropoda</taxon>
        <taxon>Hexapoda</taxon>
        <taxon>Insecta</taxon>
        <taxon>Pterygota</taxon>
        <taxon>Palaeoptera</taxon>
        <taxon>Ephemeroptera</taxon>
        <taxon>Pisciforma</taxon>
        <taxon>Baetidae</taxon>
        <taxon>Cloeon</taxon>
    </lineage>
</organism>
<name>A0A8S1C1M8_9INSE</name>
<dbReference type="Gene3D" id="1.20.120.1630">
    <property type="match status" value="1"/>
</dbReference>
<reference evidence="2 3" key="1">
    <citation type="submission" date="2020-04" db="EMBL/GenBank/DDBJ databases">
        <authorList>
            <person name="Alioto T."/>
            <person name="Alioto T."/>
            <person name="Gomez Garrido J."/>
        </authorList>
    </citation>
    <scope>NUCLEOTIDE SEQUENCE [LARGE SCALE GENOMIC DNA]</scope>
</reference>
<dbReference type="Proteomes" id="UP000494165">
    <property type="component" value="Unassembled WGS sequence"/>
</dbReference>
<feature type="transmembrane region" description="Helical" evidence="1">
    <location>
        <begin position="39"/>
        <end position="57"/>
    </location>
</feature>
<feature type="transmembrane region" description="Helical" evidence="1">
    <location>
        <begin position="12"/>
        <end position="32"/>
    </location>
</feature>
<dbReference type="Pfam" id="PF06966">
    <property type="entry name" value="DUF1295"/>
    <property type="match status" value="1"/>
</dbReference>
<feature type="transmembrane region" description="Helical" evidence="1">
    <location>
        <begin position="216"/>
        <end position="237"/>
    </location>
</feature>
<keyword evidence="1" id="KW-1133">Transmembrane helix</keyword>
<sequence>MAVEIFDEDHLAISAIVTVAMQFVFFVIAAAFEFDKVTDLAGGANFIILAALTYYLGQTHDSRQTMVTTLICIWGFRLSAYLFYRILKIGRDARFDEKRNNVIRFAIFWTFQALWVFTVSLPVMIINSPRNKIPLTPKTMSHLDSAGLTLFIIGFICETFADLQKFQFRQDPNNRGKWCNDGLWQLSRHPNYFGEILLWWGIFLISLNVVKGWEWVVILSPIFTTLIILFLSGLPPLELSSDERFRDNPEYRLYKKSTSPLIPIPPGIYVEIPYFLKFLLFFEYPLYNHLKKKSSPSPTPVPT</sequence>
<evidence type="ECO:0000313" key="3">
    <source>
        <dbReference type="Proteomes" id="UP000494165"/>
    </source>
</evidence>
<keyword evidence="1" id="KW-0812">Transmembrane</keyword>
<dbReference type="OrthoDB" id="67965at2759"/>
<keyword evidence="1" id="KW-0472">Membrane</keyword>
<dbReference type="InterPro" id="IPR010721">
    <property type="entry name" value="UstE-like"/>
</dbReference>
<evidence type="ECO:0000313" key="2">
    <source>
        <dbReference type="EMBL" id="CAB3359984.1"/>
    </source>
</evidence>
<dbReference type="PANTHER" id="PTHR32251">
    <property type="entry name" value="3-OXO-5-ALPHA-STEROID 4-DEHYDROGENASE"/>
    <property type="match status" value="1"/>
</dbReference>
<gene>
    <name evidence="2" type="ORF">CLODIP_2_CD07813</name>
</gene>
<dbReference type="AlphaFoldDB" id="A0A8S1C1M8"/>
<comment type="caution">
    <text evidence="2">The sequence shown here is derived from an EMBL/GenBank/DDBJ whole genome shotgun (WGS) entry which is preliminary data.</text>
</comment>
<keyword evidence="3" id="KW-1185">Reference proteome</keyword>
<feature type="transmembrane region" description="Helical" evidence="1">
    <location>
        <begin position="105"/>
        <end position="126"/>
    </location>
</feature>
<feature type="transmembrane region" description="Helical" evidence="1">
    <location>
        <begin position="63"/>
        <end position="84"/>
    </location>
</feature>
<dbReference type="GO" id="GO:0016020">
    <property type="term" value="C:membrane"/>
    <property type="evidence" value="ECO:0007669"/>
    <property type="project" value="TreeGrafter"/>
</dbReference>
<dbReference type="PANTHER" id="PTHR32251:SF15">
    <property type="entry name" value="3-OXO-5-ALPHA-STEROID 4-DEHYDROGENASE (DUF1295)"/>
    <property type="match status" value="1"/>
</dbReference>
<dbReference type="EMBL" id="CADEPI010000002">
    <property type="protein sequence ID" value="CAB3359984.1"/>
    <property type="molecule type" value="Genomic_DNA"/>
</dbReference>
<dbReference type="PROSITE" id="PS50244">
    <property type="entry name" value="S5A_REDUCTASE"/>
    <property type="match status" value="1"/>
</dbReference>
<proteinExistence type="predicted"/>
<evidence type="ECO:0000256" key="1">
    <source>
        <dbReference type="SAM" id="Phobius"/>
    </source>
</evidence>
<evidence type="ECO:0008006" key="4">
    <source>
        <dbReference type="Google" id="ProtNLM"/>
    </source>
</evidence>
<protein>
    <recommendedName>
        <fullName evidence="4">Steroid 5-alpha reductase C-terminal domain-containing protein</fullName>
    </recommendedName>
</protein>
<feature type="transmembrane region" description="Helical" evidence="1">
    <location>
        <begin position="192"/>
        <end position="210"/>
    </location>
</feature>
<accession>A0A8S1C1M8</accession>